<feature type="binding site" evidence="2">
    <location>
        <begin position="14"/>
        <end position="17"/>
    </location>
    <ligand>
        <name>FAD</name>
        <dbReference type="ChEBI" id="CHEBI:57692"/>
    </ligand>
</feature>
<dbReference type="InterPro" id="IPR036188">
    <property type="entry name" value="FAD/NAD-bd_sf"/>
</dbReference>
<dbReference type="Proteomes" id="UP000613266">
    <property type="component" value="Unassembled WGS sequence"/>
</dbReference>
<keyword evidence="4" id="KW-1185">Reference proteome</keyword>
<organism evidence="3 4">
    <name type="scientific">Inhella proteolytica</name>
    <dbReference type="NCBI Taxonomy" id="2795029"/>
    <lineage>
        <taxon>Bacteria</taxon>
        <taxon>Pseudomonadati</taxon>
        <taxon>Pseudomonadota</taxon>
        <taxon>Betaproteobacteria</taxon>
        <taxon>Burkholderiales</taxon>
        <taxon>Sphaerotilaceae</taxon>
        <taxon>Inhella</taxon>
    </lineage>
</organism>
<dbReference type="InterPro" id="IPR006905">
    <property type="entry name" value="Flavin_halogenase"/>
</dbReference>
<evidence type="ECO:0000313" key="4">
    <source>
        <dbReference type="Proteomes" id="UP000613266"/>
    </source>
</evidence>
<feature type="binding site" evidence="2">
    <location>
        <position position="186"/>
    </location>
    <ligand>
        <name>FAD</name>
        <dbReference type="ChEBI" id="CHEBI:57692"/>
    </ligand>
</feature>
<evidence type="ECO:0000313" key="3">
    <source>
        <dbReference type="EMBL" id="MBH9576221.1"/>
    </source>
</evidence>
<gene>
    <name evidence="3" type="ORF">I7X39_04795</name>
</gene>
<comment type="caution">
    <text evidence="3">The sequence shown here is derived from an EMBL/GenBank/DDBJ whole genome shotgun (WGS) entry which is preliminary data.</text>
</comment>
<sequence>MRSARIQDVLILGGGSAGWLAAALLAAERGQGEDALRITLVESPNTPPIGVGEGTWPTMRDTLRRIGLSERELLRHADAAFKQGSRFVGWRNGQDVYHHPFSLPQGHGELPLVAAWAATTTRGDFAAAVGPQPAVCLAARAPKQASTPDYAAVLNYGYHFDAGRFVPLLQRHAVQHLGVQHRVAHVQRVERHADGDIAALHTEAGERLAADLFIDCSGLQARLISQELGVPWVSRRDVLFNDRALAVQVPHADPHGQLASQTLATAHSQGWIWEIGLPTRRGVGCVFASDFASEAQAHDALQTYLAPQGSGTAEPRLIRFDPGHRARFWERNCLAVGLAGGFIEPLEASALALIELSVQQLCDDFPFERAAMDTVARRMNDTLDYRWGWLVEFLKLHYVLSERDDSAYWRAHRDPASCPERLREQLRLWAHRPPSRRDLPMAEELFPSASYQYVLYGMGFASAGMGGPARPDELRAAQTLLAEQPARTQRLLAALPDHRRLLQELTQEP</sequence>
<feature type="binding site" evidence="2">
    <location>
        <position position="338"/>
    </location>
    <ligand>
        <name>FAD</name>
        <dbReference type="ChEBI" id="CHEBI:57692"/>
    </ligand>
</feature>
<keyword evidence="2" id="KW-0274">FAD</keyword>
<dbReference type="GO" id="GO:0004497">
    <property type="term" value="F:monooxygenase activity"/>
    <property type="evidence" value="ECO:0007669"/>
    <property type="project" value="InterPro"/>
</dbReference>
<name>A0A931J0Q4_9BURK</name>
<feature type="active site" evidence="1">
    <location>
        <position position="82"/>
    </location>
</feature>
<dbReference type="Gene3D" id="3.50.50.60">
    <property type="entry name" value="FAD/NAD(P)-binding domain"/>
    <property type="match status" value="1"/>
</dbReference>
<feature type="binding site" evidence="2">
    <location>
        <position position="82"/>
    </location>
    <ligand>
        <name>7-chloro-L-tryptophan</name>
        <dbReference type="ChEBI" id="CHEBI:58713"/>
    </ligand>
</feature>
<dbReference type="InterPro" id="IPR050816">
    <property type="entry name" value="Flavin-dep_Halogenase_NPB"/>
</dbReference>
<protein>
    <submittedName>
        <fullName evidence="3">Tryptophan 7-halogenase</fullName>
    </submittedName>
</protein>
<dbReference type="GO" id="GO:0000166">
    <property type="term" value="F:nucleotide binding"/>
    <property type="evidence" value="ECO:0007669"/>
    <property type="project" value="UniProtKB-KW"/>
</dbReference>
<keyword evidence="2" id="KW-0547">Nucleotide-binding</keyword>
<proteinExistence type="predicted"/>
<keyword evidence="2" id="KW-0285">Flavoprotein</keyword>
<dbReference type="PANTHER" id="PTHR43747">
    <property type="entry name" value="FAD-BINDING PROTEIN"/>
    <property type="match status" value="1"/>
</dbReference>
<accession>A0A931J0Q4</accession>
<dbReference type="PIRSF" id="PIRSF011396">
    <property type="entry name" value="Trp_halogenase"/>
    <property type="match status" value="1"/>
</dbReference>
<dbReference type="EMBL" id="JAEDAK010000002">
    <property type="protein sequence ID" value="MBH9576221.1"/>
    <property type="molecule type" value="Genomic_DNA"/>
</dbReference>
<evidence type="ECO:0000256" key="2">
    <source>
        <dbReference type="PIRSR" id="PIRSR011396-2"/>
    </source>
</evidence>
<dbReference type="AlphaFoldDB" id="A0A931J0Q4"/>
<dbReference type="SUPFAM" id="SSF51905">
    <property type="entry name" value="FAD/NAD(P)-binding domain"/>
    <property type="match status" value="1"/>
</dbReference>
<evidence type="ECO:0000256" key="1">
    <source>
        <dbReference type="PIRSR" id="PIRSR011396-1"/>
    </source>
</evidence>
<dbReference type="Pfam" id="PF04820">
    <property type="entry name" value="Trp_halogenase"/>
    <property type="match status" value="1"/>
</dbReference>
<dbReference type="PANTHER" id="PTHR43747:SF4">
    <property type="entry name" value="FLAVIN-DEPENDENT TRYPTOPHAN HALOGENASE"/>
    <property type="match status" value="1"/>
</dbReference>
<feature type="binding site" evidence="2">
    <location>
        <position position="347"/>
    </location>
    <ligand>
        <name>L-tryptophan</name>
        <dbReference type="ChEBI" id="CHEBI:57912"/>
    </ligand>
</feature>
<dbReference type="RefSeq" id="WP_198109824.1">
    <property type="nucleotide sequence ID" value="NZ_JAEDAK010000002.1"/>
</dbReference>
<reference evidence="3" key="1">
    <citation type="submission" date="2020-12" db="EMBL/GenBank/DDBJ databases">
        <title>The genome sequence of Inhella sp. 1Y17.</title>
        <authorList>
            <person name="Liu Y."/>
        </authorList>
    </citation>
    <scope>NUCLEOTIDE SEQUENCE</scope>
    <source>
        <strain evidence="3">1Y17</strain>
    </source>
</reference>
<dbReference type="InterPro" id="IPR033856">
    <property type="entry name" value="Trp_halogen"/>
</dbReference>